<accession>A0A9P0PQJ5</accession>
<dbReference type="SMART" id="SM00225">
    <property type="entry name" value="BTB"/>
    <property type="match status" value="1"/>
</dbReference>
<evidence type="ECO:0000313" key="2">
    <source>
        <dbReference type="EMBL" id="CAH1993652.1"/>
    </source>
</evidence>
<dbReference type="InterPro" id="IPR049763">
    <property type="entry name" value="ANKFY1_BACK"/>
</dbReference>
<evidence type="ECO:0000313" key="3">
    <source>
        <dbReference type="Proteomes" id="UP001152888"/>
    </source>
</evidence>
<dbReference type="CDD" id="cd18501">
    <property type="entry name" value="BACK_ANKFY1_Rank5"/>
    <property type="match status" value="1"/>
</dbReference>
<name>A0A9P0PQJ5_ACAOB</name>
<reference evidence="2" key="1">
    <citation type="submission" date="2022-03" db="EMBL/GenBank/DDBJ databases">
        <authorList>
            <person name="Sayadi A."/>
        </authorList>
    </citation>
    <scope>NUCLEOTIDE SEQUENCE</scope>
</reference>
<dbReference type="AlphaFoldDB" id="A0A9P0PQJ5"/>
<organism evidence="2 3">
    <name type="scientific">Acanthoscelides obtectus</name>
    <name type="common">Bean weevil</name>
    <name type="synonym">Bruchus obtectus</name>
    <dbReference type="NCBI Taxonomy" id="200917"/>
    <lineage>
        <taxon>Eukaryota</taxon>
        <taxon>Metazoa</taxon>
        <taxon>Ecdysozoa</taxon>
        <taxon>Arthropoda</taxon>
        <taxon>Hexapoda</taxon>
        <taxon>Insecta</taxon>
        <taxon>Pterygota</taxon>
        <taxon>Neoptera</taxon>
        <taxon>Endopterygota</taxon>
        <taxon>Coleoptera</taxon>
        <taxon>Polyphaga</taxon>
        <taxon>Cucujiformia</taxon>
        <taxon>Chrysomeloidea</taxon>
        <taxon>Chrysomelidae</taxon>
        <taxon>Bruchinae</taxon>
        <taxon>Bruchini</taxon>
        <taxon>Acanthoscelides</taxon>
    </lineage>
</organism>
<dbReference type="InterPro" id="IPR000210">
    <property type="entry name" value="BTB/POZ_dom"/>
</dbReference>
<dbReference type="Pfam" id="PF00651">
    <property type="entry name" value="BTB"/>
    <property type="match status" value="1"/>
</dbReference>
<dbReference type="Proteomes" id="UP001152888">
    <property type="component" value="Unassembled WGS sequence"/>
</dbReference>
<keyword evidence="3" id="KW-1185">Reference proteome</keyword>
<dbReference type="SUPFAM" id="SSF54695">
    <property type="entry name" value="POZ domain"/>
    <property type="match status" value="1"/>
</dbReference>
<dbReference type="OrthoDB" id="2306477at2759"/>
<dbReference type="EMBL" id="CAKOFQ010007178">
    <property type="protein sequence ID" value="CAH1993652.1"/>
    <property type="molecule type" value="Genomic_DNA"/>
</dbReference>
<gene>
    <name evidence="2" type="ORF">ACAOBT_LOCUS21631</name>
</gene>
<dbReference type="PROSITE" id="PS50097">
    <property type="entry name" value="BTB"/>
    <property type="match status" value="1"/>
</dbReference>
<comment type="caution">
    <text evidence="2">The sequence shown here is derived from an EMBL/GenBank/DDBJ whole genome shotgun (WGS) entry which is preliminary data.</text>
</comment>
<proteinExistence type="predicted"/>
<protein>
    <recommendedName>
        <fullName evidence="1">BTB domain-containing protein</fullName>
    </recommendedName>
</protein>
<sequence>MRILEMDQATEVAKLQQHLSLLKQEYSKLQTKYHDVEFKYNAISASNGKGTDDTFASRLLKTVSSLYNSETYSDIDIILKEEKMKAHKLVLSARSNLWNESMLSNRKELDWSDIETEVAMAIISWIYTSNLDLTSSGLALKLIKKAHDFKLENLVELCEQFLISVVTIRSCVKFYSVAEETEASNLLEYCSGLISVHWDDLNSSDFEHMNGPLLYKMLKNKTQYPLHTAVRLQREDVVFLCLVENSSKVSDFFYWMDLSLSSVVPTEYILSSPGYYC</sequence>
<evidence type="ECO:0000259" key="1">
    <source>
        <dbReference type="PROSITE" id="PS50097"/>
    </source>
</evidence>
<dbReference type="PANTHER" id="PTHR24413">
    <property type="entry name" value="SPECKLE-TYPE POZ PROTEIN"/>
    <property type="match status" value="1"/>
</dbReference>
<dbReference type="InterPro" id="IPR011333">
    <property type="entry name" value="SKP1/BTB/POZ_sf"/>
</dbReference>
<dbReference type="Gene3D" id="3.30.710.10">
    <property type="entry name" value="Potassium Channel Kv1.1, Chain A"/>
    <property type="match status" value="1"/>
</dbReference>
<feature type="domain" description="BTB" evidence="1">
    <location>
        <begin position="73"/>
        <end position="135"/>
    </location>
</feature>